<dbReference type="InterPro" id="IPR029016">
    <property type="entry name" value="GAF-like_dom_sf"/>
</dbReference>
<evidence type="ECO:0000256" key="5">
    <source>
        <dbReference type="ARBA" id="ARBA00022475"/>
    </source>
</evidence>
<dbReference type="CDD" id="cd00130">
    <property type="entry name" value="PAS"/>
    <property type="match status" value="2"/>
</dbReference>
<evidence type="ECO:0000256" key="14">
    <source>
        <dbReference type="SAM" id="MobiDB-lite"/>
    </source>
</evidence>
<dbReference type="AlphaFoldDB" id="A0A562RMH1"/>
<dbReference type="SUPFAM" id="SSF55874">
    <property type="entry name" value="ATPase domain of HSP90 chaperone/DNA topoisomerase II/histidine kinase"/>
    <property type="match status" value="1"/>
</dbReference>
<dbReference type="SMART" id="SM00086">
    <property type="entry name" value="PAC"/>
    <property type="match status" value="2"/>
</dbReference>
<dbReference type="SMART" id="SM00448">
    <property type="entry name" value="REC"/>
    <property type="match status" value="1"/>
</dbReference>
<keyword evidence="8" id="KW-0547">Nucleotide-binding</keyword>
<evidence type="ECO:0000313" key="18">
    <source>
        <dbReference type="EMBL" id="TWI69650.1"/>
    </source>
</evidence>
<dbReference type="EMBL" id="VLLB01000001">
    <property type="protein sequence ID" value="TWI69650.1"/>
    <property type="molecule type" value="Genomic_DNA"/>
</dbReference>
<dbReference type="Pfam" id="PF02518">
    <property type="entry name" value="HATPase_c"/>
    <property type="match status" value="1"/>
</dbReference>
<evidence type="ECO:0000256" key="2">
    <source>
        <dbReference type="ARBA" id="ARBA00004236"/>
    </source>
</evidence>
<evidence type="ECO:0000256" key="11">
    <source>
        <dbReference type="ARBA" id="ARBA00023012"/>
    </source>
</evidence>
<dbReference type="FunFam" id="3.30.565.10:FF:000023">
    <property type="entry name" value="PAS domain-containing sensor histidine kinase"/>
    <property type="match status" value="1"/>
</dbReference>
<dbReference type="PROSITE" id="PS50113">
    <property type="entry name" value="PAC"/>
    <property type="match status" value="2"/>
</dbReference>
<sequence>MIFSTGGSPSDADPMRPSQDAGDAARTAPAWLGAVLEGITDGLAVVDSDWTITYLNSQAGAALLPAGAAPAPFLGQALWTALPGLAGTVFETRLRQAMAERHSTDFEVYYVPRQRWLEVRAYPSAEGLAFTLQDIHQRKVEERLLRESGNRLQVAMAAGKLGEWTWDARSGNVSLGRRAAEIFELPADTPVPWSELRERQAPEDRDAARVVFAQAYLTHSDFDIECRITRSDGQRCWVSVVGHGNYDDAGELLGMTGMVQDITARRAAEEALKTSEEQLRALADSIPQLAWIAGSDGGMMWYNRRWYEYTGLDPAATREDDWSRVYEPECMPAILERWNASLRSGQPFEMEFPILGADGQYRWFLTRANPVRAADGRTLRWFGTSTDVDQVKRAQEALRDESAVLELLNTTGNALARHRDLHPLLQEVTDAATRISGARFGAFFYNNVSDQGLHDSDALTLYTLSGQPPAAYGNLSRTSAAALFGDTLSGASITRCDDLQQQPQCAPSLDPRHAEQMRSYLAAPVTSRDGSVVGSLLFGHPEPDMFSERTERIIGGIAAQAGVAIDNARLNEAARQAAEERIALLDSERNARAEAERTSQMKDEFLATLSHELRTPLTAILGWSQVLRRGSRGEADLQKGLQTIERNARAQAQLIEDLLDMSRIMSGNVLLDMRAVAPSMIADAAIETVRPAAAAKNIRIERDDGPCGMVAADPARLQQVLWNLLSNAIKFTQRDGVVRVAVRESEGHAEIIVADSGIGIRPEFLAHAFERFRQADASTTRRHGGLGLGLSIVKHLVEQHGGTVSAASGGEGHGATFTVRLPLTTGLATGERSTRPAPAAGEALPATAESMRDLAGLRVLVVDDEPDTRELIKRVLSDCNAQVLTASSAQEALQRLPQWHPELLLSDIGMPEMDGFELLAQVRALAPEAGGGVPAIALTAFARSEDRLRVLEAGFTDHIAKPVEPSELVAAVALAAARRRLPGTRA</sequence>
<evidence type="ECO:0000313" key="19">
    <source>
        <dbReference type="Proteomes" id="UP000318431"/>
    </source>
</evidence>
<dbReference type="Pfam" id="PF00072">
    <property type="entry name" value="Response_reg"/>
    <property type="match status" value="1"/>
</dbReference>
<dbReference type="GO" id="GO:0005886">
    <property type="term" value="C:plasma membrane"/>
    <property type="evidence" value="ECO:0007669"/>
    <property type="project" value="UniProtKB-SubCell"/>
</dbReference>
<keyword evidence="5" id="KW-1003">Cell membrane</keyword>
<dbReference type="Pfam" id="PF13185">
    <property type="entry name" value="GAF_2"/>
    <property type="match status" value="1"/>
</dbReference>
<dbReference type="FunFam" id="1.10.287.130:FF:000001">
    <property type="entry name" value="Two-component sensor histidine kinase"/>
    <property type="match status" value="1"/>
</dbReference>
<dbReference type="GO" id="GO:0045121">
    <property type="term" value="C:membrane raft"/>
    <property type="evidence" value="ECO:0007669"/>
    <property type="project" value="UniProtKB-SubCell"/>
</dbReference>
<dbReference type="InterPro" id="IPR000014">
    <property type="entry name" value="PAS"/>
</dbReference>
<dbReference type="FunFam" id="3.30.450.20:FF:000099">
    <property type="entry name" value="Sensory box sensor histidine kinase"/>
    <property type="match status" value="1"/>
</dbReference>
<dbReference type="SMART" id="SM00091">
    <property type="entry name" value="PAS"/>
    <property type="match status" value="3"/>
</dbReference>
<dbReference type="PROSITE" id="PS50110">
    <property type="entry name" value="RESPONSE_REGULATORY"/>
    <property type="match status" value="1"/>
</dbReference>
<dbReference type="SMART" id="SM00387">
    <property type="entry name" value="HATPase_c"/>
    <property type="match status" value="1"/>
</dbReference>
<evidence type="ECO:0000256" key="7">
    <source>
        <dbReference type="ARBA" id="ARBA00022679"/>
    </source>
</evidence>
<dbReference type="InterPro" id="IPR003594">
    <property type="entry name" value="HATPase_dom"/>
</dbReference>
<dbReference type="Gene3D" id="2.10.70.100">
    <property type="match status" value="1"/>
</dbReference>
<dbReference type="CDD" id="cd17580">
    <property type="entry name" value="REC_2_DhkD-like"/>
    <property type="match status" value="1"/>
</dbReference>
<dbReference type="CDD" id="cd00082">
    <property type="entry name" value="HisKA"/>
    <property type="match status" value="1"/>
</dbReference>
<dbReference type="SUPFAM" id="SSF52172">
    <property type="entry name" value="CheY-like"/>
    <property type="match status" value="1"/>
</dbReference>
<keyword evidence="19" id="KW-1185">Reference proteome</keyword>
<accession>A0A562RMH1</accession>
<dbReference type="PRINTS" id="PR00344">
    <property type="entry name" value="BCTRLSENSOR"/>
</dbReference>
<reference evidence="18 19" key="1">
    <citation type="journal article" date="2015" name="Stand. Genomic Sci.">
        <title>Genomic Encyclopedia of Bacterial and Archaeal Type Strains, Phase III: the genomes of soil and plant-associated and newly described type strains.</title>
        <authorList>
            <person name="Whitman W.B."/>
            <person name="Woyke T."/>
            <person name="Klenk H.P."/>
            <person name="Zhou Y."/>
            <person name="Lilburn T.G."/>
            <person name="Beck B.J."/>
            <person name="De Vos P."/>
            <person name="Vandamme P."/>
            <person name="Eisen J.A."/>
            <person name="Garrity G."/>
            <person name="Hugenholtz P."/>
            <person name="Kyrpides N.C."/>
        </authorList>
    </citation>
    <scope>NUCLEOTIDE SEQUENCE [LARGE SCALE GENOMIC DNA]</scope>
    <source>
        <strain evidence="18 19">CGMCC 1.10822</strain>
    </source>
</reference>
<comment type="subcellular location">
    <subcellularLocation>
        <location evidence="2">Cell membrane</location>
    </subcellularLocation>
    <subcellularLocation>
        <location evidence="3">Membrane raft</location>
        <topology evidence="3">Multi-pass membrane protein</topology>
    </subcellularLocation>
</comment>
<dbReference type="InterPro" id="IPR000700">
    <property type="entry name" value="PAS-assoc_C"/>
</dbReference>
<evidence type="ECO:0000259" key="15">
    <source>
        <dbReference type="PROSITE" id="PS50109"/>
    </source>
</evidence>
<evidence type="ECO:0000256" key="10">
    <source>
        <dbReference type="ARBA" id="ARBA00022840"/>
    </source>
</evidence>
<dbReference type="Gene3D" id="3.30.450.20">
    <property type="entry name" value="PAS domain"/>
    <property type="match status" value="3"/>
</dbReference>
<evidence type="ECO:0000256" key="3">
    <source>
        <dbReference type="ARBA" id="ARBA00004314"/>
    </source>
</evidence>
<evidence type="ECO:0000256" key="12">
    <source>
        <dbReference type="ARBA" id="ARBA00023136"/>
    </source>
</evidence>
<keyword evidence="10" id="KW-0067">ATP-binding</keyword>
<dbReference type="SUPFAM" id="SSF55781">
    <property type="entry name" value="GAF domain-like"/>
    <property type="match status" value="1"/>
</dbReference>
<dbReference type="GO" id="GO:0000155">
    <property type="term" value="F:phosphorelay sensor kinase activity"/>
    <property type="evidence" value="ECO:0007669"/>
    <property type="project" value="InterPro"/>
</dbReference>
<dbReference type="PANTHER" id="PTHR43547:SF2">
    <property type="entry name" value="HYBRID SIGNAL TRANSDUCTION HISTIDINE KINASE C"/>
    <property type="match status" value="1"/>
</dbReference>
<dbReference type="GO" id="GO:0005524">
    <property type="term" value="F:ATP binding"/>
    <property type="evidence" value="ECO:0007669"/>
    <property type="project" value="UniProtKB-KW"/>
</dbReference>
<dbReference type="InterPro" id="IPR011006">
    <property type="entry name" value="CheY-like_superfamily"/>
</dbReference>
<feature type="domain" description="PAC" evidence="17">
    <location>
        <begin position="348"/>
        <end position="400"/>
    </location>
</feature>
<dbReference type="EC" id="2.7.13.3" evidence="4"/>
<dbReference type="InterPro" id="IPR036097">
    <property type="entry name" value="HisK_dim/P_sf"/>
</dbReference>
<dbReference type="Gene3D" id="3.30.450.40">
    <property type="match status" value="1"/>
</dbReference>
<dbReference type="Pfam" id="PF00512">
    <property type="entry name" value="HisKA"/>
    <property type="match status" value="1"/>
</dbReference>
<dbReference type="InterPro" id="IPR036890">
    <property type="entry name" value="HATPase_C_sf"/>
</dbReference>
<dbReference type="PROSITE" id="PS50109">
    <property type="entry name" value="HIS_KIN"/>
    <property type="match status" value="1"/>
</dbReference>
<evidence type="ECO:0000256" key="4">
    <source>
        <dbReference type="ARBA" id="ARBA00012438"/>
    </source>
</evidence>
<dbReference type="CDD" id="cd16922">
    <property type="entry name" value="HATPase_EvgS-ArcB-TorS-like"/>
    <property type="match status" value="1"/>
</dbReference>
<feature type="region of interest" description="Disordered" evidence="14">
    <location>
        <begin position="1"/>
        <end position="23"/>
    </location>
</feature>
<dbReference type="InterPro" id="IPR013656">
    <property type="entry name" value="PAS_4"/>
</dbReference>
<dbReference type="InterPro" id="IPR013655">
    <property type="entry name" value="PAS_fold_3"/>
</dbReference>
<evidence type="ECO:0000256" key="1">
    <source>
        <dbReference type="ARBA" id="ARBA00000085"/>
    </source>
</evidence>
<dbReference type="SMART" id="SM00065">
    <property type="entry name" value="GAF"/>
    <property type="match status" value="1"/>
</dbReference>
<comment type="caution">
    <text evidence="18">The sequence shown here is derived from an EMBL/GenBank/DDBJ whole genome shotgun (WGS) entry which is preliminary data.</text>
</comment>
<comment type="catalytic activity">
    <reaction evidence="1">
        <text>ATP + protein L-histidine = ADP + protein N-phospho-L-histidine.</text>
        <dbReference type="EC" id="2.7.13.3"/>
    </reaction>
</comment>
<dbReference type="SMART" id="SM00388">
    <property type="entry name" value="HisKA"/>
    <property type="match status" value="1"/>
</dbReference>
<dbReference type="Proteomes" id="UP000318431">
    <property type="component" value="Unassembled WGS sequence"/>
</dbReference>
<keyword evidence="11" id="KW-0902">Two-component regulatory system</keyword>
<dbReference type="InterPro" id="IPR001610">
    <property type="entry name" value="PAC"/>
</dbReference>
<dbReference type="Gene3D" id="1.10.287.130">
    <property type="match status" value="1"/>
</dbReference>
<dbReference type="Gene3D" id="3.30.565.10">
    <property type="entry name" value="Histidine kinase-like ATPase, C-terminal domain"/>
    <property type="match status" value="1"/>
</dbReference>
<dbReference type="SUPFAM" id="SSF47384">
    <property type="entry name" value="Homodimeric domain of signal transducing histidine kinase"/>
    <property type="match status" value="1"/>
</dbReference>
<dbReference type="InterPro" id="IPR003661">
    <property type="entry name" value="HisK_dim/P_dom"/>
</dbReference>
<keyword evidence="7" id="KW-0808">Transferase</keyword>
<evidence type="ECO:0000256" key="8">
    <source>
        <dbReference type="ARBA" id="ARBA00022741"/>
    </source>
</evidence>
<protein>
    <recommendedName>
        <fullName evidence="4">histidine kinase</fullName>
        <ecNumber evidence="4">2.7.13.3</ecNumber>
    </recommendedName>
</protein>
<dbReference type="InterPro" id="IPR005467">
    <property type="entry name" value="His_kinase_dom"/>
</dbReference>
<proteinExistence type="predicted"/>
<evidence type="ECO:0000256" key="13">
    <source>
        <dbReference type="PROSITE-ProRule" id="PRU00169"/>
    </source>
</evidence>
<dbReference type="SUPFAM" id="SSF55785">
    <property type="entry name" value="PYP-like sensor domain (PAS domain)"/>
    <property type="match status" value="3"/>
</dbReference>
<dbReference type="Pfam" id="PF08448">
    <property type="entry name" value="PAS_4"/>
    <property type="match status" value="1"/>
</dbReference>
<feature type="domain" description="PAC" evidence="17">
    <location>
        <begin position="222"/>
        <end position="274"/>
    </location>
</feature>
<feature type="domain" description="Histidine kinase" evidence="15">
    <location>
        <begin position="608"/>
        <end position="825"/>
    </location>
</feature>
<evidence type="ECO:0000256" key="6">
    <source>
        <dbReference type="ARBA" id="ARBA00022553"/>
    </source>
</evidence>
<dbReference type="InterPro" id="IPR003018">
    <property type="entry name" value="GAF"/>
</dbReference>
<feature type="domain" description="Response regulatory" evidence="16">
    <location>
        <begin position="858"/>
        <end position="976"/>
    </location>
</feature>
<dbReference type="Pfam" id="PF08447">
    <property type="entry name" value="PAS_3"/>
    <property type="match status" value="2"/>
</dbReference>
<keyword evidence="6 13" id="KW-0597">Phosphoprotein</keyword>
<dbReference type="InterPro" id="IPR035965">
    <property type="entry name" value="PAS-like_dom_sf"/>
</dbReference>
<keyword evidence="12" id="KW-0472">Membrane</keyword>
<dbReference type="InterPro" id="IPR001789">
    <property type="entry name" value="Sig_transdc_resp-reg_receiver"/>
</dbReference>
<evidence type="ECO:0000259" key="17">
    <source>
        <dbReference type="PROSITE" id="PS50113"/>
    </source>
</evidence>
<dbReference type="NCBIfam" id="TIGR00229">
    <property type="entry name" value="sensory_box"/>
    <property type="match status" value="2"/>
</dbReference>
<feature type="modified residue" description="4-aspartylphosphate" evidence="13">
    <location>
        <position position="907"/>
    </location>
</feature>
<evidence type="ECO:0000256" key="9">
    <source>
        <dbReference type="ARBA" id="ARBA00022777"/>
    </source>
</evidence>
<dbReference type="PANTHER" id="PTHR43547">
    <property type="entry name" value="TWO-COMPONENT HISTIDINE KINASE"/>
    <property type="match status" value="1"/>
</dbReference>
<keyword evidence="9" id="KW-0418">Kinase</keyword>
<organism evidence="18 19">
    <name type="scientific">Pseudoduganella lurida</name>
    <dbReference type="NCBI Taxonomy" id="1036180"/>
    <lineage>
        <taxon>Bacteria</taxon>
        <taxon>Pseudomonadati</taxon>
        <taxon>Pseudomonadota</taxon>
        <taxon>Betaproteobacteria</taxon>
        <taxon>Burkholderiales</taxon>
        <taxon>Oxalobacteraceae</taxon>
        <taxon>Telluria group</taxon>
        <taxon>Pseudoduganella</taxon>
    </lineage>
</organism>
<dbReference type="InterPro" id="IPR004358">
    <property type="entry name" value="Sig_transdc_His_kin-like_C"/>
</dbReference>
<dbReference type="Gene3D" id="3.40.50.2300">
    <property type="match status" value="1"/>
</dbReference>
<name>A0A562RMH1_9BURK</name>
<gene>
    <name evidence="18" type="ORF">IP91_00723</name>
</gene>
<evidence type="ECO:0000259" key="16">
    <source>
        <dbReference type="PROSITE" id="PS50110"/>
    </source>
</evidence>